<name>A0ACB9YGM3_9PEZI</name>
<evidence type="ECO:0000313" key="2">
    <source>
        <dbReference type="Proteomes" id="UP001497700"/>
    </source>
</evidence>
<proteinExistence type="predicted"/>
<dbReference type="EMBL" id="MU393711">
    <property type="protein sequence ID" value="KAI4858625.1"/>
    <property type="molecule type" value="Genomic_DNA"/>
</dbReference>
<organism evidence="1 2">
    <name type="scientific">Hypoxylon rubiginosum</name>
    <dbReference type="NCBI Taxonomy" id="110542"/>
    <lineage>
        <taxon>Eukaryota</taxon>
        <taxon>Fungi</taxon>
        <taxon>Dikarya</taxon>
        <taxon>Ascomycota</taxon>
        <taxon>Pezizomycotina</taxon>
        <taxon>Sordariomycetes</taxon>
        <taxon>Xylariomycetidae</taxon>
        <taxon>Xylariales</taxon>
        <taxon>Hypoxylaceae</taxon>
        <taxon>Hypoxylon</taxon>
    </lineage>
</organism>
<gene>
    <name evidence="1" type="ORF">F4820DRAFT_216174</name>
</gene>
<dbReference type="Proteomes" id="UP001497700">
    <property type="component" value="Unassembled WGS sequence"/>
</dbReference>
<sequence length="650" mass="73148">MTTFMMDSDEESVNAGDLPPSSSPTSLTMPTLANTTRPALTFNAFTPINQGTQPALVANPMNTFTSINAPSAQTANPATTNSSRISLPKTKKGKRTAARDNVSEASDKDETTDQFNDFDWGDEKVNPTLEQNQTRQRDQEQISVLVKEFYHNKAPGQQVRRVVPTMASPLHFNAQGIRELDGQQYWCKILEGIAVREAFDIREVVKLLVSLNQNQQPSALPLYKRLRDQLNEVIRSGNRCNWDAVKMPELLIPKPVELEVLRINGDATYGFGIMPHRIRKLLEMSGLVWLLQARETRRMPIFWRDYFLVAGDPDAESVHGVKKLPVSIANPASGSRIVNRPVNRPTNQFRPQSEPIYDTQSDESPFRINKPQTPENTAVIVSSPFDVKKTSTIENATVHHQIEQLLTTHAATREQGQVLAKLDELHKDHHMNPAELRKEIAELHTEIVNKYNELSQEGHDDTERVMDWSASARGQADLTIRVIDTQNRMDAIDDKLRTLVVSVNALNDSVNALKESVKPPTPADNDNEPASGANANSIPISREEVTKVFQALNTIQNTLRVVHRRVRFGFWSVGIQTEDTKMRPIADVGAFKKQSDKMMNYLRRIREKLTQDPEIAPAEHPNATQTFPESDDDQGEESDSLPEAKRPRRE</sequence>
<keyword evidence="2" id="KW-1185">Reference proteome</keyword>
<reference evidence="1 2" key="1">
    <citation type="journal article" date="2022" name="New Phytol.">
        <title>Ecological generalism drives hyperdiversity of secondary metabolite gene clusters in xylarialean endophytes.</title>
        <authorList>
            <person name="Franco M.E.E."/>
            <person name="Wisecaver J.H."/>
            <person name="Arnold A.E."/>
            <person name="Ju Y.M."/>
            <person name="Slot J.C."/>
            <person name="Ahrendt S."/>
            <person name="Moore L.P."/>
            <person name="Eastman K.E."/>
            <person name="Scott K."/>
            <person name="Konkel Z."/>
            <person name="Mondo S.J."/>
            <person name="Kuo A."/>
            <person name="Hayes R.D."/>
            <person name="Haridas S."/>
            <person name="Andreopoulos B."/>
            <person name="Riley R."/>
            <person name="LaButti K."/>
            <person name="Pangilinan J."/>
            <person name="Lipzen A."/>
            <person name="Amirebrahimi M."/>
            <person name="Yan J."/>
            <person name="Adam C."/>
            <person name="Keymanesh K."/>
            <person name="Ng V."/>
            <person name="Louie K."/>
            <person name="Northen T."/>
            <person name="Drula E."/>
            <person name="Henrissat B."/>
            <person name="Hsieh H.M."/>
            <person name="Youens-Clark K."/>
            <person name="Lutzoni F."/>
            <person name="Miadlikowska J."/>
            <person name="Eastwood D.C."/>
            <person name="Hamelin R.C."/>
            <person name="Grigoriev I.V."/>
            <person name="U'Ren J.M."/>
        </authorList>
    </citation>
    <scope>NUCLEOTIDE SEQUENCE [LARGE SCALE GENOMIC DNA]</scope>
    <source>
        <strain evidence="1 2">CBS 119005</strain>
    </source>
</reference>
<evidence type="ECO:0000313" key="1">
    <source>
        <dbReference type="EMBL" id="KAI4858625.1"/>
    </source>
</evidence>
<comment type="caution">
    <text evidence="1">The sequence shown here is derived from an EMBL/GenBank/DDBJ whole genome shotgun (WGS) entry which is preliminary data.</text>
</comment>
<accession>A0ACB9YGM3</accession>
<protein>
    <submittedName>
        <fullName evidence="1">Uncharacterized protein</fullName>
    </submittedName>
</protein>